<proteinExistence type="predicted"/>
<organism evidence="3 4">
    <name type="scientific">Kitasatospora saccharophila</name>
    <dbReference type="NCBI Taxonomy" id="407973"/>
    <lineage>
        <taxon>Bacteria</taxon>
        <taxon>Bacillati</taxon>
        <taxon>Actinomycetota</taxon>
        <taxon>Actinomycetes</taxon>
        <taxon>Kitasatosporales</taxon>
        <taxon>Streptomycetaceae</taxon>
        <taxon>Kitasatospora</taxon>
    </lineage>
</organism>
<accession>A0ABN2XF99</accession>
<dbReference type="EMBL" id="BAAANS010000039">
    <property type="protein sequence ID" value="GAA2110487.1"/>
    <property type="molecule type" value="Genomic_DNA"/>
</dbReference>
<dbReference type="Gene3D" id="3.40.50.300">
    <property type="entry name" value="P-loop containing nucleotide triphosphate hydrolases"/>
    <property type="match status" value="1"/>
</dbReference>
<dbReference type="SUPFAM" id="SSF52540">
    <property type="entry name" value="P-loop containing nucleoside triphosphate hydrolases"/>
    <property type="match status" value="1"/>
</dbReference>
<comment type="caution">
    <text evidence="3">The sequence shown here is derived from an EMBL/GenBank/DDBJ whole genome shotgun (WGS) entry which is preliminary data.</text>
</comment>
<feature type="region of interest" description="Disordered" evidence="1">
    <location>
        <begin position="1"/>
        <end position="22"/>
    </location>
</feature>
<dbReference type="CDD" id="cd00009">
    <property type="entry name" value="AAA"/>
    <property type="match status" value="1"/>
</dbReference>
<name>A0ABN2XF99_9ACTN</name>
<dbReference type="Pfam" id="PF01695">
    <property type="entry name" value="IstB_IS21"/>
    <property type="match status" value="1"/>
</dbReference>
<sequence>MTSLPNPRRADERRDPQPASGAVLRLERMLAAKGIDPDRPLADADQPSTALELADRRIPPRYRLAEADHPEVTTWVQQVTLACRPGPGGTPGIAQGPSLLIAGPTGSGKTHQAYGAIRSLLKAGVRLRWTKLTATELYASQRPRQGADLEREMRDLMACSLLVLDDLGAAKASEWTEELTLRLVDHRYEHLLPTIFTTNLAPGDIKNALGDRTASRLAEMCERAILTGADRRRRSAA</sequence>
<dbReference type="InterPro" id="IPR002611">
    <property type="entry name" value="IstB_ATP-bd"/>
</dbReference>
<reference evidence="3 4" key="1">
    <citation type="journal article" date="2019" name="Int. J. Syst. Evol. Microbiol.">
        <title>The Global Catalogue of Microorganisms (GCM) 10K type strain sequencing project: providing services to taxonomists for standard genome sequencing and annotation.</title>
        <authorList>
            <consortium name="The Broad Institute Genomics Platform"/>
            <consortium name="The Broad Institute Genome Sequencing Center for Infectious Disease"/>
            <person name="Wu L."/>
            <person name="Ma J."/>
        </authorList>
    </citation>
    <scope>NUCLEOTIDE SEQUENCE [LARGE SCALE GENOMIC DNA]</scope>
    <source>
        <strain evidence="3 4">JCM 14559</strain>
    </source>
</reference>
<evidence type="ECO:0000313" key="3">
    <source>
        <dbReference type="EMBL" id="GAA2110487.1"/>
    </source>
</evidence>
<dbReference type="Proteomes" id="UP001500897">
    <property type="component" value="Unassembled WGS sequence"/>
</dbReference>
<dbReference type="InterPro" id="IPR003593">
    <property type="entry name" value="AAA+_ATPase"/>
</dbReference>
<gene>
    <name evidence="3" type="ORF">GCM10009759_51800</name>
</gene>
<feature type="domain" description="AAA+ ATPase" evidence="2">
    <location>
        <begin position="95"/>
        <end position="219"/>
    </location>
</feature>
<dbReference type="SMART" id="SM00382">
    <property type="entry name" value="AAA"/>
    <property type="match status" value="1"/>
</dbReference>
<evidence type="ECO:0000313" key="4">
    <source>
        <dbReference type="Proteomes" id="UP001500897"/>
    </source>
</evidence>
<dbReference type="PANTHER" id="PTHR30050">
    <property type="entry name" value="CHROMOSOMAL REPLICATION INITIATOR PROTEIN DNAA"/>
    <property type="match status" value="1"/>
</dbReference>
<evidence type="ECO:0000256" key="1">
    <source>
        <dbReference type="SAM" id="MobiDB-lite"/>
    </source>
</evidence>
<evidence type="ECO:0000259" key="2">
    <source>
        <dbReference type="SMART" id="SM00382"/>
    </source>
</evidence>
<protein>
    <recommendedName>
        <fullName evidence="2">AAA+ ATPase domain-containing protein</fullName>
    </recommendedName>
</protein>
<dbReference type="PANTHER" id="PTHR30050:SF4">
    <property type="entry name" value="ATP-BINDING PROTEIN RV3427C IN INSERTION SEQUENCE-RELATED"/>
    <property type="match status" value="1"/>
</dbReference>
<dbReference type="InterPro" id="IPR027417">
    <property type="entry name" value="P-loop_NTPase"/>
</dbReference>
<keyword evidence="4" id="KW-1185">Reference proteome</keyword>